<dbReference type="EMBL" id="JBHMBC010000007">
    <property type="protein sequence ID" value="MFB9818539.1"/>
    <property type="molecule type" value="Genomic_DNA"/>
</dbReference>
<evidence type="ECO:0000313" key="2">
    <source>
        <dbReference type="Proteomes" id="UP001589702"/>
    </source>
</evidence>
<reference evidence="1 2" key="1">
    <citation type="submission" date="2024-09" db="EMBL/GenBank/DDBJ databases">
        <authorList>
            <person name="Sun Q."/>
            <person name="Mori K."/>
        </authorList>
    </citation>
    <scope>NUCLEOTIDE SEQUENCE [LARGE SCALE GENOMIC DNA]</scope>
    <source>
        <strain evidence="1 2">JCM 1334</strain>
    </source>
</reference>
<accession>A0ABV5XW41</accession>
<evidence type="ECO:0000313" key="1">
    <source>
        <dbReference type="EMBL" id="MFB9818539.1"/>
    </source>
</evidence>
<proteinExistence type="predicted"/>
<dbReference type="Proteomes" id="UP001589702">
    <property type="component" value="Unassembled WGS sequence"/>
</dbReference>
<protein>
    <submittedName>
        <fullName evidence="1">Uncharacterized protein</fullName>
    </submittedName>
</protein>
<dbReference type="RefSeq" id="WP_234748867.1">
    <property type="nucleotide sequence ID" value="NZ_BAAAWN010000001.1"/>
</dbReference>
<gene>
    <name evidence="1" type="ORF">ACFFP1_03380</name>
</gene>
<name>A0ABV5XW41_ARTRM</name>
<keyword evidence="2" id="KW-1185">Reference proteome</keyword>
<sequence length="84" mass="8483">MGVSHNWTNNRPSTCPGYLHVYIGGKQVANLNIGASTASFTWTCAAGVGLNMVLVFAPGGAVVGWALSGTLSSIGLTLAGCAGW</sequence>
<comment type="caution">
    <text evidence="1">The sequence shown here is derived from an EMBL/GenBank/DDBJ whole genome shotgun (WGS) entry which is preliminary data.</text>
</comment>
<organism evidence="1 2">
    <name type="scientific">Arthrobacter ramosus</name>
    <dbReference type="NCBI Taxonomy" id="1672"/>
    <lineage>
        <taxon>Bacteria</taxon>
        <taxon>Bacillati</taxon>
        <taxon>Actinomycetota</taxon>
        <taxon>Actinomycetes</taxon>
        <taxon>Micrococcales</taxon>
        <taxon>Micrococcaceae</taxon>
        <taxon>Arthrobacter</taxon>
    </lineage>
</organism>